<dbReference type="AlphaFoldDB" id="A0A2N9AUA2"/>
<accession>A0A2N9AUA2</accession>
<proteinExistence type="predicted"/>
<dbReference type="Proteomes" id="UP000233769">
    <property type="component" value="Chromosome tk0001"/>
</dbReference>
<evidence type="ECO:0000313" key="2">
    <source>
        <dbReference type="Proteomes" id="UP000233769"/>
    </source>
</evidence>
<reference evidence="2" key="1">
    <citation type="submission" date="2017-10" db="EMBL/GenBank/DDBJ databases">
        <authorList>
            <person name="Regsiter A."/>
            <person name="William W."/>
        </authorList>
    </citation>
    <scope>NUCLEOTIDE SEQUENCE [LARGE SCALE GENOMIC DNA]</scope>
</reference>
<name>A0A2N9AUA2_METEX</name>
<gene>
    <name evidence="1" type="ORF">TK0001_4322</name>
</gene>
<protein>
    <submittedName>
        <fullName evidence="1">Uncharacterized protein</fullName>
    </submittedName>
</protein>
<evidence type="ECO:0000313" key="1">
    <source>
        <dbReference type="EMBL" id="SOR30924.1"/>
    </source>
</evidence>
<dbReference type="EMBL" id="LT962688">
    <property type="protein sequence ID" value="SOR30924.1"/>
    <property type="molecule type" value="Genomic_DNA"/>
</dbReference>
<sequence length="30" mass="3482">MRIDSFRQPSRAHAEVRLPTPKFPFLVTLA</sequence>
<organism evidence="1 2">
    <name type="scientific">Methylorubrum extorquens</name>
    <name type="common">Methylobacterium dichloromethanicum</name>
    <name type="synonym">Methylobacterium extorquens</name>
    <dbReference type="NCBI Taxonomy" id="408"/>
    <lineage>
        <taxon>Bacteria</taxon>
        <taxon>Pseudomonadati</taxon>
        <taxon>Pseudomonadota</taxon>
        <taxon>Alphaproteobacteria</taxon>
        <taxon>Hyphomicrobiales</taxon>
        <taxon>Methylobacteriaceae</taxon>
        <taxon>Methylorubrum</taxon>
    </lineage>
</organism>